<dbReference type="AlphaFoldDB" id="A1WXA5"/>
<feature type="transmembrane region" description="Helical" evidence="6">
    <location>
        <begin position="109"/>
        <end position="129"/>
    </location>
</feature>
<organism evidence="8 9">
    <name type="scientific">Halorhodospira halophila (strain DSM 244 / SL1)</name>
    <name type="common">Ectothiorhodospira halophila (strain DSM 244 / SL1)</name>
    <dbReference type="NCBI Taxonomy" id="349124"/>
    <lineage>
        <taxon>Bacteria</taxon>
        <taxon>Pseudomonadati</taxon>
        <taxon>Pseudomonadota</taxon>
        <taxon>Gammaproteobacteria</taxon>
        <taxon>Chromatiales</taxon>
        <taxon>Ectothiorhodospiraceae</taxon>
        <taxon>Halorhodospira</taxon>
    </lineage>
</organism>
<reference evidence="8 9" key="2">
    <citation type="journal article" date="2013" name="Stand. Genomic Sci.">
        <title>Complete genome sequence of Halorhodospira halophila SL1.</title>
        <authorList>
            <person name="Challacombe J.F."/>
            <person name="Majid S."/>
            <person name="Deole R."/>
            <person name="Brettin T.S."/>
            <person name="Bruce D."/>
            <person name="Delano S.F."/>
            <person name="Detter J.C."/>
            <person name="Gleasner C.D."/>
            <person name="Han C.S."/>
            <person name="Misra M."/>
            <person name="Reitenga K.G."/>
            <person name="Mikhailova N."/>
            <person name="Woyke T."/>
            <person name="Pitluck S."/>
            <person name="Nolan M."/>
            <person name="Land M.L."/>
            <person name="Saunders E."/>
            <person name="Tapia R."/>
            <person name="Lapidus A."/>
            <person name="Ivanova N."/>
            <person name="Hoff W.D."/>
        </authorList>
    </citation>
    <scope>NUCLEOTIDE SEQUENCE [LARGE SCALE GENOMIC DNA]</scope>
    <source>
        <strain evidence="9">DSM 244 / SL1</strain>
    </source>
</reference>
<sequence length="143" mass="15653">MRDFFSQQFLLFLLTGGIAAVVNFGSRIVYSLFMGYSAAIVTAYITGMITAYVLARLFVFRSPQVRTVRSAVWFTLVNVAAVAQTWAVSVALAYYLLPAAGVEAFREEIAHAVGIAVPVFSSFLGHKYLSFATPAARDSKQPR</sequence>
<dbReference type="EMBL" id="CP000544">
    <property type="protein sequence ID" value="ABM62317.1"/>
    <property type="molecule type" value="Genomic_DNA"/>
</dbReference>
<dbReference type="Proteomes" id="UP000000647">
    <property type="component" value="Chromosome"/>
</dbReference>
<feature type="domain" description="GtrA/DPMS transmembrane" evidence="7">
    <location>
        <begin position="12"/>
        <end position="131"/>
    </location>
</feature>
<protein>
    <recommendedName>
        <fullName evidence="7">GtrA/DPMS transmembrane domain-containing protein</fullName>
    </recommendedName>
</protein>
<proteinExistence type="inferred from homology"/>
<keyword evidence="5 6" id="KW-0472">Membrane</keyword>
<evidence type="ECO:0000259" key="7">
    <source>
        <dbReference type="Pfam" id="PF04138"/>
    </source>
</evidence>
<evidence type="ECO:0000256" key="6">
    <source>
        <dbReference type="SAM" id="Phobius"/>
    </source>
</evidence>
<evidence type="ECO:0000256" key="3">
    <source>
        <dbReference type="ARBA" id="ARBA00022692"/>
    </source>
</evidence>
<evidence type="ECO:0000313" key="9">
    <source>
        <dbReference type="Proteomes" id="UP000000647"/>
    </source>
</evidence>
<gene>
    <name evidence="8" type="ordered locus">Hhal_1553</name>
</gene>
<dbReference type="OrthoDB" id="7060875at2"/>
<dbReference type="STRING" id="349124.Hhal_1553"/>
<dbReference type="GO" id="GO:0005886">
    <property type="term" value="C:plasma membrane"/>
    <property type="evidence" value="ECO:0007669"/>
    <property type="project" value="TreeGrafter"/>
</dbReference>
<comment type="subcellular location">
    <subcellularLocation>
        <location evidence="1">Membrane</location>
        <topology evidence="1">Multi-pass membrane protein</topology>
    </subcellularLocation>
</comment>
<name>A1WXA5_HALHL</name>
<dbReference type="GO" id="GO:0000271">
    <property type="term" value="P:polysaccharide biosynthetic process"/>
    <property type="evidence" value="ECO:0007669"/>
    <property type="project" value="InterPro"/>
</dbReference>
<keyword evidence="9" id="KW-1185">Reference proteome</keyword>
<dbReference type="RefSeq" id="WP_011814339.1">
    <property type="nucleotide sequence ID" value="NC_008789.1"/>
</dbReference>
<dbReference type="HOGENOM" id="CLU_121804_0_0_6"/>
<accession>A1WXA5</accession>
<dbReference type="Pfam" id="PF04138">
    <property type="entry name" value="GtrA_DPMS_TM"/>
    <property type="match status" value="1"/>
</dbReference>
<reference evidence="9" key="1">
    <citation type="submission" date="2006-12" db="EMBL/GenBank/DDBJ databases">
        <title>Complete sequence of Halorhodospira halophila SL1.</title>
        <authorList>
            <consortium name="US DOE Joint Genome Institute"/>
            <person name="Copeland A."/>
            <person name="Lucas S."/>
            <person name="Lapidus A."/>
            <person name="Barry K."/>
            <person name="Detter J.C."/>
            <person name="Glavina del Rio T."/>
            <person name="Hammon N."/>
            <person name="Israni S."/>
            <person name="Dalin E."/>
            <person name="Tice H."/>
            <person name="Pitluck S."/>
            <person name="Saunders E."/>
            <person name="Brettin T."/>
            <person name="Bruce D."/>
            <person name="Han C."/>
            <person name="Tapia R."/>
            <person name="Schmutz J."/>
            <person name="Larimer F."/>
            <person name="Land M."/>
            <person name="Hauser L."/>
            <person name="Kyrpides N."/>
            <person name="Mikhailova N."/>
            <person name="Hoff W."/>
            <person name="Richardson P."/>
        </authorList>
    </citation>
    <scope>NUCLEOTIDE SEQUENCE [LARGE SCALE GENOMIC DNA]</scope>
    <source>
        <strain evidence="9">DSM 244 / SL1</strain>
    </source>
</reference>
<dbReference type="InterPro" id="IPR007267">
    <property type="entry name" value="GtrA_DPMS_TM"/>
</dbReference>
<comment type="similarity">
    <text evidence="2">Belongs to the GtrA family.</text>
</comment>
<evidence type="ECO:0000256" key="4">
    <source>
        <dbReference type="ARBA" id="ARBA00022989"/>
    </source>
</evidence>
<evidence type="ECO:0000256" key="1">
    <source>
        <dbReference type="ARBA" id="ARBA00004141"/>
    </source>
</evidence>
<dbReference type="PANTHER" id="PTHR38459">
    <property type="entry name" value="PROPHAGE BACTOPRENOL-LINKED GLUCOSE TRANSLOCASE HOMOLOG"/>
    <property type="match status" value="1"/>
</dbReference>
<feature type="transmembrane region" description="Helical" evidence="6">
    <location>
        <begin position="71"/>
        <end position="97"/>
    </location>
</feature>
<dbReference type="InterPro" id="IPR051401">
    <property type="entry name" value="GtrA_CellWall_Glycosyl"/>
</dbReference>
<dbReference type="KEGG" id="hha:Hhal_1553"/>
<dbReference type="PANTHER" id="PTHR38459:SF1">
    <property type="entry name" value="PROPHAGE BACTOPRENOL-LINKED GLUCOSE TRANSLOCASE HOMOLOG"/>
    <property type="match status" value="1"/>
</dbReference>
<keyword evidence="4 6" id="KW-1133">Transmembrane helix</keyword>
<dbReference type="eggNOG" id="COG2246">
    <property type="taxonomic scope" value="Bacteria"/>
</dbReference>
<keyword evidence="3 6" id="KW-0812">Transmembrane</keyword>
<evidence type="ECO:0000256" key="5">
    <source>
        <dbReference type="ARBA" id="ARBA00023136"/>
    </source>
</evidence>
<feature type="transmembrane region" description="Helical" evidence="6">
    <location>
        <begin position="35"/>
        <end position="59"/>
    </location>
</feature>
<evidence type="ECO:0000256" key="2">
    <source>
        <dbReference type="ARBA" id="ARBA00009399"/>
    </source>
</evidence>
<evidence type="ECO:0000313" key="8">
    <source>
        <dbReference type="EMBL" id="ABM62317.1"/>
    </source>
</evidence>